<dbReference type="EMBL" id="SMCP01000002">
    <property type="protein sequence ID" value="TCV89363.1"/>
    <property type="molecule type" value="Genomic_DNA"/>
</dbReference>
<keyword evidence="13" id="KW-1133">Transmembrane helix</keyword>
<dbReference type="GO" id="GO:0005507">
    <property type="term" value="F:copper ion binding"/>
    <property type="evidence" value="ECO:0007669"/>
    <property type="project" value="InterPro"/>
</dbReference>
<keyword evidence="7 12" id="KW-0479">Metal-binding</keyword>
<evidence type="ECO:0000256" key="5">
    <source>
        <dbReference type="ARBA" id="ARBA00011882"/>
    </source>
</evidence>
<comment type="catalytic activity">
    <reaction evidence="11">
        <text>nitric oxide + Fe(III)-[cytochrome c] + H2O = Fe(II)-[cytochrome c] + nitrite + 2 H(+)</text>
        <dbReference type="Rhea" id="RHEA:15233"/>
        <dbReference type="Rhea" id="RHEA-COMP:10350"/>
        <dbReference type="Rhea" id="RHEA-COMP:14399"/>
        <dbReference type="ChEBI" id="CHEBI:15377"/>
        <dbReference type="ChEBI" id="CHEBI:15378"/>
        <dbReference type="ChEBI" id="CHEBI:16301"/>
        <dbReference type="ChEBI" id="CHEBI:16480"/>
        <dbReference type="ChEBI" id="CHEBI:29033"/>
        <dbReference type="ChEBI" id="CHEBI:29034"/>
        <dbReference type="EC" id="1.7.2.1"/>
    </reaction>
</comment>
<evidence type="ECO:0000256" key="8">
    <source>
        <dbReference type="ARBA" id="ARBA00022737"/>
    </source>
</evidence>
<comment type="subunit">
    <text evidence="4">Homotrimer.</text>
</comment>
<keyword evidence="13" id="KW-0472">Membrane</keyword>
<dbReference type="InterPro" id="IPR002355">
    <property type="entry name" value="Cu_oxidase_Cu_BS"/>
</dbReference>
<evidence type="ECO:0000259" key="15">
    <source>
        <dbReference type="Pfam" id="PF07732"/>
    </source>
</evidence>
<dbReference type="AlphaFoldDB" id="A0A4R3YFS9"/>
<evidence type="ECO:0000256" key="13">
    <source>
        <dbReference type="SAM" id="Phobius"/>
    </source>
</evidence>
<feature type="domain" description="Plastocyanin-like" evidence="15">
    <location>
        <begin position="91"/>
        <end position="204"/>
    </location>
</feature>
<comment type="caution">
    <text evidence="16">The sequence shown here is derived from an EMBL/GenBank/DDBJ whole genome shotgun (WGS) entry which is preliminary data.</text>
</comment>
<keyword evidence="9" id="KW-0560">Oxidoreductase</keyword>
<dbReference type="PANTHER" id="PTHR11709:SF2">
    <property type="entry name" value="MULTICOPPER OXIDASE LPR1"/>
    <property type="match status" value="1"/>
</dbReference>
<feature type="domain" description="Plastocyanin-like" evidence="14">
    <location>
        <begin position="396"/>
        <end position="505"/>
    </location>
</feature>
<evidence type="ECO:0000259" key="14">
    <source>
        <dbReference type="Pfam" id="PF07731"/>
    </source>
</evidence>
<evidence type="ECO:0000256" key="10">
    <source>
        <dbReference type="ARBA" id="ARBA00023008"/>
    </source>
</evidence>
<dbReference type="PROSITE" id="PS00080">
    <property type="entry name" value="MULTICOPPER_OXIDASE2"/>
    <property type="match status" value="1"/>
</dbReference>
<organism evidence="16 17">
    <name type="scientific">Testudinibacter aquarius</name>
    <dbReference type="NCBI Taxonomy" id="1524974"/>
    <lineage>
        <taxon>Bacteria</taxon>
        <taxon>Pseudomonadati</taxon>
        <taxon>Pseudomonadota</taxon>
        <taxon>Gammaproteobacteria</taxon>
        <taxon>Pasteurellales</taxon>
        <taxon>Pasteurellaceae</taxon>
        <taxon>Testudinibacter</taxon>
    </lineage>
</organism>
<feature type="binding site" description="type 1 copper site" evidence="12">
    <location>
        <position position="179"/>
    </location>
    <ligand>
        <name>Cu cation</name>
        <dbReference type="ChEBI" id="CHEBI:23378"/>
        <label>1</label>
    </ligand>
</feature>
<dbReference type="PANTHER" id="PTHR11709">
    <property type="entry name" value="MULTI-COPPER OXIDASE"/>
    <property type="match status" value="1"/>
</dbReference>
<evidence type="ECO:0000256" key="2">
    <source>
        <dbReference type="ARBA" id="ARBA00001973"/>
    </source>
</evidence>
<comment type="similarity">
    <text evidence="3">Belongs to the multicopper oxidase family.</text>
</comment>
<dbReference type="InterPro" id="IPR011706">
    <property type="entry name" value="Cu-oxidase_C"/>
</dbReference>
<comment type="cofactor">
    <cofactor evidence="2 12">
        <name>Cu(2+)</name>
        <dbReference type="ChEBI" id="CHEBI:29036"/>
    </cofactor>
</comment>
<dbReference type="InterPro" id="IPR045087">
    <property type="entry name" value="Cu-oxidase_fam"/>
</dbReference>
<feature type="binding site" description="type 1 copper site" evidence="12">
    <location>
        <position position="140"/>
    </location>
    <ligand>
        <name>Cu cation</name>
        <dbReference type="ChEBI" id="CHEBI:23378"/>
        <label>1</label>
    </ligand>
</feature>
<evidence type="ECO:0000256" key="3">
    <source>
        <dbReference type="ARBA" id="ARBA00010609"/>
    </source>
</evidence>
<reference evidence="16 17" key="1">
    <citation type="submission" date="2019-03" db="EMBL/GenBank/DDBJ databases">
        <title>Genomic Encyclopedia of Type Strains, Phase IV (KMG-IV): sequencing the most valuable type-strain genomes for metagenomic binning, comparative biology and taxonomic classification.</title>
        <authorList>
            <person name="Goeker M."/>
        </authorList>
    </citation>
    <scope>NUCLEOTIDE SEQUENCE [LARGE SCALE GENOMIC DNA]</scope>
    <source>
        <strain evidence="16 17">DSM 28140</strain>
    </source>
</reference>
<dbReference type="InterPro" id="IPR011707">
    <property type="entry name" value="Cu-oxidase-like_N"/>
</dbReference>
<protein>
    <recommendedName>
        <fullName evidence="6">Copper-containing nitrite reductase</fullName>
        <ecNumber evidence="5">1.7.2.1</ecNumber>
    </recommendedName>
</protein>
<dbReference type="EC" id="1.7.2.1" evidence="5"/>
<evidence type="ECO:0000256" key="9">
    <source>
        <dbReference type="ARBA" id="ARBA00023002"/>
    </source>
</evidence>
<dbReference type="SUPFAM" id="SSF49503">
    <property type="entry name" value="Cupredoxins"/>
    <property type="match status" value="3"/>
</dbReference>
<dbReference type="PRINTS" id="PR00695">
    <property type="entry name" value="CUNO2RDTASE"/>
</dbReference>
<evidence type="ECO:0000313" key="16">
    <source>
        <dbReference type="EMBL" id="TCV89363.1"/>
    </source>
</evidence>
<dbReference type="RefSeq" id="WP_232517209.1">
    <property type="nucleotide sequence ID" value="NZ_LEKL01000012.1"/>
</dbReference>
<dbReference type="Pfam" id="PF07732">
    <property type="entry name" value="Cu-oxidase_3"/>
    <property type="match status" value="1"/>
</dbReference>
<dbReference type="Pfam" id="PF07731">
    <property type="entry name" value="Cu-oxidase_2"/>
    <property type="match status" value="1"/>
</dbReference>
<proteinExistence type="inferred from homology"/>
<evidence type="ECO:0000256" key="12">
    <source>
        <dbReference type="PIRSR" id="PIRSR601287-1"/>
    </source>
</evidence>
<dbReference type="Gene3D" id="2.60.40.420">
    <property type="entry name" value="Cupredoxins - blue copper proteins"/>
    <property type="match status" value="3"/>
</dbReference>
<gene>
    <name evidence="16" type="ORF">EDC16_102240</name>
</gene>
<accession>A0A4R3YFS9</accession>
<evidence type="ECO:0000313" key="17">
    <source>
        <dbReference type="Proteomes" id="UP000294619"/>
    </source>
</evidence>
<sequence>MNSIKRRDFLRYSIALGLATHYGWVAATPHMHHGEMMSPNMGGIGAIQAADLPLMPPSAMPSGQPLSPLVQLANQSDQSAVFEADLEAKVVEMELAGGKKTEVWAYNGQLPGPQIVVNEGDTVRIRFKNSLSQPTTIHWHGLAVPEAQDGNPQDEVLPGQTRLYEFKIAENSAGTYWYHPHPHGLVAEQVYMGLAGSLIIKSKTDPFAHLQEQHWLISDLRLDQDGRIPPNTLSDWINGREGEFVLINAQLTPQISLNGNQRLRIWNATSARYFRLHLPNVEWIVVGTDGGLLEEPLSAGDELFLVPGQRLEVIPRISQNGTATLISRYYDRRKMMVREAPTTLTLAKVELTQTDVALPQRLRTFAALPPVAVKRTVVFRERMASGMNGDTAGMLQNMFLVNDQVFDMKRIDFEGKQGETEEWLLFNSSHMDHPFHIHGTQFELINRTLNGETRQEPYRAKRDILNLKPMEKALIRFVQTEKGLKMFHCHILEHETLGMMAMLQVK</sequence>
<evidence type="ECO:0000256" key="6">
    <source>
        <dbReference type="ARBA" id="ARBA00017290"/>
    </source>
</evidence>
<keyword evidence="8" id="KW-0677">Repeat</keyword>
<dbReference type="Proteomes" id="UP000294619">
    <property type="component" value="Unassembled WGS sequence"/>
</dbReference>
<feature type="transmembrane region" description="Helical" evidence="13">
    <location>
        <begin position="9"/>
        <end position="27"/>
    </location>
</feature>
<evidence type="ECO:0000256" key="4">
    <source>
        <dbReference type="ARBA" id="ARBA00011233"/>
    </source>
</evidence>
<keyword evidence="13" id="KW-0812">Transmembrane</keyword>
<dbReference type="InterPro" id="IPR001287">
    <property type="entry name" value="NO2-reductase_Cu"/>
</dbReference>
<evidence type="ECO:0000256" key="11">
    <source>
        <dbReference type="ARBA" id="ARBA00049340"/>
    </source>
</evidence>
<comment type="cofactor">
    <cofactor evidence="1">
        <name>Cu(+)</name>
        <dbReference type="ChEBI" id="CHEBI:49552"/>
    </cofactor>
</comment>
<evidence type="ECO:0000256" key="1">
    <source>
        <dbReference type="ARBA" id="ARBA00001960"/>
    </source>
</evidence>
<name>A0A4R3YFS9_9PAST</name>
<dbReference type="CDD" id="cd13881">
    <property type="entry name" value="CuRO_2_McoC_like"/>
    <property type="match status" value="1"/>
</dbReference>
<evidence type="ECO:0000256" key="7">
    <source>
        <dbReference type="ARBA" id="ARBA00022723"/>
    </source>
</evidence>
<dbReference type="InterPro" id="IPR008972">
    <property type="entry name" value="Cupredoxin"/>
</dbReference>
<dbReference type="GO" id="GO:0050421">
    <property type="term" value="F:nitrite reductase (NO-forming) activity"/>
    <property type="evidence" value="ECO:0007669"/>
    <property type="project" value="UniProtKB-EC"/>
</dbReference>
<keyword evidence="10 12" id="KW-0186">Copper</keyword>